<dbReference type="PANTHER" id="PTHR13167">
    <property type="entry name" value="PIEZO-TYPE MECHANOSENSITIVE ION CHANNEL COMPONENT"/>
    <property type="match status" value="1"/>
</dbReference>
<evidence type="ECO:0000313" key="2">
    <source>
        <dbReference type="EMBL" id="VDK49687.1"/>
    </source>
</evidence>
<protein>
    <recommendedName>
        <fullName evidence="1">Piezo non-specific cation channel cap domain-containing protein</fullName>
    </recommendedName>
</protein>
<dbReference type="GO" id="GO:0050982">
    <property type="term" value="P:detection of mechanical stimulus"/>
    <property type="evidence" value="ECO:0007669"/>
    <property type="project" value="TreeGrafter"/>
</dbReference>
<dbReference type="GO" id="GO:0005261">
    <property type="term" value="F:monoatomic cation channel activity"/>
    <property type="evidence" value="ECO:0007669"/>
    <property type="project" value="TreeGrafter"/>
</dbReference>
<evidence type="ECO:0000313" key="3">
    <source>
        <dbReference type="Proteomes" id="UP000271098"/>
    </source>
</evidence>
<evidence type="ECO:0000259" key="1">
    <source>
        <dbReference type="Pfam" id="PF12166"/>
    </source>
</evidence>
<dbReference type="Proteomes" id="UP000271098">
    <property type="component" value="Unassembled WGS sequence"/>
</dbReference>
<organism evidence="2 3">
    <name type="scientific">Gongylonema pulchrum</name>
    <dbReference type="NCBI Taxonomy" id="637853"/>
    <lineage>
        <taxon>Eukaryota</taxon>
        <taxon>Metazoa</taxon>
        <taxon>Ecdysozoa</taxon>
        <taxon>Nematoda</taxon>
        <taxon>Chromadorea</taxon>
        <taxon>Rhabditida</taxon>
        <taxon>Spirurina</taxon>
        <taxon>Spiruromorpha</taxon>
        <taxon>Spiruroidea</taxon>
        <taxon>Gongylonematidae</taxon>
        <taxon>Gongylonema</taxon>
    </lineage>
</organism>
<dbReference type="InterPro" id="IPR027272">
    <property type="entry name" value="Piezo"/>
</dbReference>
<dbReference type="EMBL" id="UYRT01010751">
    <property type="protein sequence ID" value="VDK49687.1"/>
    <property type="molecule type" value="Genomic_DNA"/>
</dbReference>
<feature type="domain" description="Piezo non-specific cation channel cap" evidence="1">
    <location>
        <begin position="4"/>
        <end position="158"/>
    </location>
</feature>
<dbReference type="GO" id="GO:0005886">
    <property type="term" value="C:plasma membrane"/>
    <property type="evidence" value="ECO:0007669"/>
    <property type="project" value="TreeGrafter"/>
</dbReference>
<name>A0A3P6QUE0_9BILA</name>
<dbReference type="GO" id="GO:0071260">
    <property type="term" value="P:cellular response to mechanical stimulus"/>
    <property type="evidence" value="ECO:0007669"/>
    <property type="project" value="TreeGrafter"/>
</dbReference>
<keyword evidence="3" id="KW-1185">Reference proteome</keyword>
<dbReference type="GO" id="GO:0042391">
    <property type="term" value="P:regulation of membrane potential"/>
    <property type="evidence" value="ECO:0007669"/>
    <property type="project" value="TreeGrafter"/>
</dbReference>
<dbReference type="OrthoDB" id="303066at2759"/>
<sequence>MCYRFTYERPSSKESKEPSQHSYALSIPLPVNSTIRNNLAIIIRGQYNESILLEQAWPPYVIVPNEGDLKPAHSLLDVMSQPNLTAQAAFSNVSMKLKASSSLGNRVWTAELVENNETAALTLPLDDVRYGEHSEKYMQMIAFVDRVFPSFATKFVQGGYFRKTLPVLGGEEMQQHD</sequence>
<proteinExistence type="predicted"/>
<dbReference type="InterPro" id="IPR031334">
    <property type="entry name" value="Piezo_cap_dom"/>
</dbReference>
<dbReference type="PANTHER" id="PTHR13167:SF25">
    <property type="entry name" value="PIEZO-TYPE MECHANOSENSITIVE ION CHANNEL COMPONENT"/>
    <property type="match status" value="1"/>
</dbReference>
<accession>A0A3P6QUE0</accession>
<dbReference type="GO" id="GO:0008381">
    <property type="term" value="F:mechanosensitive monoatomic ion channel activity"/>
    <property type="evidence" value="ECO:0007669"/>
    <property type="project" value="InterPro"/>
</dbReference>
<dbReference type="Pfam" id="PF12166">
    <property type="entry name" value="Piezo_cap"/>
    <property type="match status" value="1"/>
</dbReference>
<reference evidence="2 3" key="1">
    <citation type="submission" date="2018-11" db="EMBL/GenBank/DDBJ databases">
        <authorList>
            <consortium name="Pathogen Informatics"/>
        </authorList>
    </citation>
    <scope>NUCLEOTIDE SEQUENCE [LARGE SCALE GENOMIC DNA]</scope>
</reference>
<dbReference type="AlphaFoldDB" id="A0A3P6QUE0"/>
<gene>
    <name evidence="2" type="ORF">GPUH_LOCUS5210</name>
</gene>